<gene>
    <name evidence="1" type="ORF">JCGZ_00110</name>
</gene>
<protein>
    <submittedName>
        <fullName evidence="1">Uncharacterized protein</fullName>
    </submittedName>
</protein>
<dbReference type="AlphaFoldDB" id="A0A067JIX6"/>
<name>A0A067JIX6_JATCU</name>
<organism evidence="1 2">
    <name type="scientific">Jatropha curcas</name>
    <name type="common">Barbados nut</name>
    <dbReference type="NCBI Taxonomy" id="180498"/>
    <lineage>
        <taxon>Eukaryota</taxon>
        <taxon>Viridiplantae</taxon>
        <taxon>Streptophyta</taxon>
        <taxon>Embryophyta</taxon>
        <taxon>Tracheophyta</taxon>
        <taxon>Spermatophyta</taxon>
        <taxon>Magnoliopsida</taxon>
        <taxon>eudicotyledons</taxon>
        <taxon>Gunneridae</taxon>
        <taxon>Pentapetalae</taxon>
        <taxon>rosids</taxon>
        <taxon>fabids</taxon>
        <taxon>Malpighiales</taxon>
        <taxon>Euphorbiaceae</taxon>
        <taxon>Crotonoideae</taxon>
        <taxon>Jatropheae</taxon>
        <taxon>Jatropha</taxon>
    </lineage>
</organism>
<accession>A0A067JIX6</accession>
<keyword evidence="2" id="KW-1185">Reference proteome</keyword>
<evidence type="ECO:0000313" key="1">
    <source>
        <dbReference type="EMBL" id="KDP23822.1"/>
    </source>
</evidence>
<dbReference type="EMBL" id="KK915195">
    <property type="protein sequence ID" value="KDP23822.1"/>
    <property type="molecule type" value="Genomic_DNA"/>
</dbReference>
<reference evidence="1 2" key="1">
    <citation type="journal article" date="2014" name="PLoS ONE">
        <title>Global Analysis of Gene Expression Profiles in Physic Nut (Jatropha curcas L.) Seedlings Exposed to Salt Stress.</title>
        <authorList>
            <person name="Zhang L."/>
            <person name="Zhang C."/>
            <person name="Wu P."/>
            <person name="Chen Y."/>
            <person name="Li M."/>
            <person name="Jiang H."/>
            <person name="Wu G."/>
        </authorList>
    </citation>
    <scope>NUCLEOTIDE SEQUENCE [LARGE SCALE GENOMIC DNA]</scope>
    <source>
        <strain evidence="2">cv. GZQX0401</strain>
        <tissue evidence="1">Young leaves</tissue>
    </source>
</reference>
<dbReference type="Proteomes" id="UP000027138">
    <property type="component" value="Unassembled WGS sequence"/>
</dbReference>
<evidence type="ECO:0000313" key="2">
    <source>
        <dbReference type="Proteomes" id="UP000027138"/>
    </source>
</evidence>
<sequence>MAALAAAVAGGLNIFLFKWLFREFRTSKKYSGTSSAILAIFWTFQVPYWHTSVQGQDKRARGSWRDEDVARLRGGGCHAPHKEQAIMQGSLYNL</sequence>
<proteinExistence type="predicted"/>